<feature type="region of interest" description="Disordered" evidence="1">
    <location>
        <begin position="362"/>
        <end position="388"/>
    </location>
</feature>
<gene>
    <name evidence="2" type="ORF">EI77_02744</name>
</gene>
<organism evidence="2 3">
    <name type="scientific">Prosthecobacter fusiformis</name>
    <dbReference type="NCBI Taxonomy" id="48464"/>
    <lineage>
        <taxon>Bacteria</taxon>
        <taxon>Pseudomonadati</taxon>
        <taxon>Verrucomicrobiota</taxon>
        <taxon>Verrucomicrobiia</taxon>
        <taxon>Verrucomicrobiales</taxon>
        <taxon>Verrucomicrobiaceae</taxon>
        <taxon>Prosthecobacter</taxon>
    </lineage>
</organism>
<dbReference type="OrthoDB" id="188906at2"/>
<accession>A0A4R7RZV9</accession>
<evidence type="ECO:0000313" key="3">
    <source>
        <dbReference type="Proteomes" id="UP000295662"/>
    </source>
</evidence>
<comment type="caution">
    <text evidence="2">The sequence shown here is derived from an EMBL/GenBank/DDBJ whole genome shotgun (WGS) entry which is preliminary data.</text>
</comment>
<name>A0A4R7RZV9_9BACT</name>
<keyword evidence="3" id="KW-1185">Reference proteome</keyword>
<dbReference type="RefSeq" id="WP_133795792.1">
    <property type="nucleotide sequence ID" value="NZ_SOCA01000004.1"/>
</dbReference>
<protein>
    <submittedName>
        <fullName evidence="2">Type III secretion system needle length determinant</fullName>
    </submittedName>
</protein>
<dbReference type="AlphaFoldDB" id="A0A4R7RZV9"/>
<dbReference type="Proteomes" id="UP000295662">
    <property type="component" value="Unassembled WGS sequence"/>
</dbReference>
<evidence type="ECO:0000256" key="1">
    <source>
        <dbReference type="SAM" id="MobiDB-lite"/>
    </source>
</evidence>
<dbReference type="EMBL" id="SOCA01000004">
    <property type="protein sequence ID" value="TDU70696.1"/>
    <property type="molecule type" value="Genomic_DNA"/>
</dbReference>
<feature type="region of interest" description="Disordered" evidence="1">
    <location>
        <begin position="93"/>
        <end position="113"/>
    </location>
</feature>
<proteinExistence type="predicted"/>
<sequence length="388" mass="42142">MNSIESSIVLTSRHLDEADSSLPTFGTPNPDALKALRSLIAAPQNHPVEVKQSPLASSSDLLPEENHTLQVFSPTSGLTDSLVTELKAFIASKSTTPSPSEKSDVERSSESLSPDPALIEALRALLITPDQAFSSVQSKSTLDDGKDGGSMRVMELVQSLLSEERLQSDSLPLLIQVRDALTQTKGDSNHQPEALAQIRALIETLPPEGQSHLAEAFEVSSEATAIFEKSEQEIPNLGQAILQSLDTQSSASSANVVASVNQSAHLERVEQVSALMTEMADRVLVTDPLHGQTQEVRIQLAESIMTGTEVRVWRAEGGQLRVEFDTTSGYWARVLNEASPLLSQRLNERLNLPDAVIVNVHQQGGQPEDGRSRNRHMPWEVTGQEDPQ</sequence>
<evidence type="ECO:0000313" key="2">
    <source>
        <dbReference type="EMBL" id="TDU70696.1"/>
    </source>
</evidence>
<reference evidence="2 3" key="1">
    <citation type="submission" date="2019-03" db="EMBL/GenBank/DDBJ databases">
        <title>Genomic Encyclopedia of Archaeal and Bacterial Type Strains, Phase II (KMG-II): from individual species to whole genera.</title>
        <authorList>
            <person name="Goeker M."/>
        </authorList>
    </citation>
    <scope>NUCLEOTIDE SEQUENCE [LARGE SCALE GENOMIC DNA]</scope>
    <source>
        <strain evidence="2 3">ATCC 25309</strain>
    </source>
</reference>